<gene>
    <name evidence="1" type="ORF">ACFFIT_07305</name>
</gene>
<dbReference type="Proteomes" id="UP001589758">
    <property type="component" value="Unassembled WGS sequence"/>
</dbReference>
<organism evidence="1 2">
    <name type="scientific">Thorsellia kenyensis</name>
    <dbReference type="NCBI Taxonomy" id="1549888"/>
    <lineage>
        <taxon>Bacteria</taxon>
        <taxon>Pseudomonadati</taxon>
        <taxon>Pseudomonadota</taxon>
        <taxon>Gammaproteobacteria</taxon>
        <taxon>Enterobacterales</taxon>
        <taxon>Thorselliaceae</taxon>
        <taxon>Thorsellia</taxon>
    </lineage>
</organism>
<sequence>MKIKRRPSIKNHGVLKNRKKRLLQQQRYRSVVYLKSSDLRFDSIDWQLVENIN</sequence>
<evidence type="ECO:0000313" key="1">
    <source>
        <dbReference type="EMBL" id="MFC0179893.1"/>
    </source>
</evidence>
<protein>
    <submittedName>
        <fullName evidence="1">Uncharacterized protein</fullName>
    </submittedName>
</protein>
<comment type="caution">
    <text evidence="1">The sequence shown here is derived from an EMBL/GenBank/DDBJ whole genome shotgun (WGS) entry which is preliminary data.</text>
</comment>
<keyword evidence="2" id="KW-1185">Reference proteome</keyword>
<proteinExistence type="predicted"/>
<reference evidence="1 2" key="1">
    <citation type="submission" date="2024-09" db="EMBL/GenBank/DDBJ databases">
        <authorList>
            <person name="Sun Q."/>
            <person name="Mori K."/>
        </authorList>
    </citation>
    <scope>NUCLEOTIDE SEQUENCE [LARGE SCALE GENOMIC DNA]</scope>
    <source>
        <strain evidence="1 2">CCM 8545</strain>
    </source>
</reference>
<dbReference type="EMBL" id="JBHLXE010000084">
    <property type="protein sequence ID" value="MFC0179893.1"/>
    <property type="molecule type" value="Genomic_DNA"/>
</dbReference>
<accession>A0ABV6CF63</accession>
<evidence type="ECO:0000313" key="2">
    <source>
        <dbReference type="Proteomes" id="UP001589758"/>
    </source>
</evidence>
<name>A0ABV6CF63_9GAMM</name>
<dbReference type="RefSeq" id="WP_385877002.1">
    <property type="nucleotide sequence ID" value="NZ_JBHLXE010000084.1"/>
</dbReference>